<feature type="compositionally biased region" description="Basic residues" evidence="1">
    <location>
        <begin position="548"/>
        <end position="557"/>
    </location>
</feature>
<evidence type="ECO:0000313" key="3">
    <source>
        <dbReference type="EMBL" id="ESO94129.1"/>
    </source>
</evidence>
<evidence type="ECO:0000313" key="4">
    <source>
        <dbReference type="Proteomes" id="UP000030746"/>
    </source>
</evidence>
<feature type="region of interest" description="Disordered" evidence="1">
    <location>
        <begin position="526"/>
        <end position="557"/>
    </location>
</feature>
<dbReference type="PROSITE" id="PS50209">
    <property type="entry name" value="CARD"/>
    <property type="match status" value="3"/>
</dbReference>
<reference evidence="3 4" key="1">
    <citation type="journal article" date="2013" name="Nature">
        <title>Insights into bilaterian evolution from three spiralian genomes.</title>
        <authorList>
            <person name="Simakov O."/>
            <person name="Marletaz F."/>
            <person name="Cho S.J."/>
            <person name="Edsinger-Gonzales E."/>
            <person name="Havlak P."/>
            <person name="Hellsten U."/>
            <person name="Kuo D.H."/>
            <person name="Larsson T."/>
            <person name="Lv J."/>
            <person name="Arendt D."/>
            <person name="Savage R."/>
            <person name="Osoegawa K."/>
            <person name="de Jong P."/>
            <person name="Grimwood J."/>
            <person name="Chapman J.A."/>
            <person name="Shapiro H."/>
            <person name="Aerts A."/>
            <person name="Otillar R.P."/>
            <person name="Terry A.Y."/>
            <person name="Boore J.L."/>
            <person name="Grigoriev I.V."/>
            <person name="Lindberg D.R."/>
            <person name="Seaver E.C."/>
            <person name="Weisblat D.A."/>
            <person name="Putnam N.H."/>
            <person name="Rokhsar D.S."/>
        </authorList>
    </citation>
    <scope>NUCLEOTIDE SEQUENCE [LARGE SCALE GENOMIC DNA]</scope>
</reference>
<dbReference type="Gene3D" id="1.10.533.10">
    <property type="entry name" value="Death Domain, Fas"/>
    <property type="match status" value="3"/>
</dbReference>
<dbReference type="CTD" id="20238671"/>
<dbReference type="InterPro" id="IPR001315">
    <property type="entry name" value="CARD"/>
</dbReference>
<feature type="compositionally biased region" description="Polar residues" evidence="1">
    <location>
        <begin position="266"/>
        <end position="280"/>
    </location>
</feature>
<dbReference type="GeneID" id="20238671"/>
<dbReference type="PANTHER" id="PTHR15034:SF5">
    <property type="entry name" value="DEATH DOMAIN-CONTAINING PROTEIN CRADD"/>
    <property type="match status" value="1"/>
</dbReference>
<proteinExistence type="predicted"/>
<dbReference type="RefSeq" id="XP_009054979.1">
    <property type="nucleotide sequence ID" value="XM_009056731.1"/>
</dbReference>
<dbReference type="CDD" id="cd01671">
    <property type="entry name" value="CARD"/>
    <property type="match status" value="3"/>
</dbReference>
<evidence type="ECO:0000256" key="1">
    <source>
        <dbReference type="SAM" id="MobiDB-lite"/>
    </source>
</evidence>
<dbReference type="GO" id="GO:0002020">
    <property type="term" value="F:protease binding"/>
    <property type="evidence" value="ECO:0007669"/>
    <property type="project" value="InterPro"/>
</dbReference>
<gene>
    <name evidence="3" type="ORF">LOTGIDRAFT_161325</name>
</gene>
<feature type="compositionally biased region" description="Basic residues" evidence="1">
    <location>
        <begin position="387"/>
        <end position="398"/>
    </location>
</feature>
<dbReference type="AlphaFoldDB" id="V4BYC4"/>
<dbReference type="GO" id="GO:0042981">
    <property type="term" value="P:regulation of apoptotic process"/>
    <property type="evidence" value="ECO:0007669"/>
    <property type="project" value="InterPro"/>
</dbReference>
<dbReference type="Pfam" id="PF00619">
    <property type="entry name" value="CARD"/>
    <property type="match status" value="3"/>
</dbReference>
<dbReference type="Proteomes" id="UP000030746">
    <property type="component" value="Unassembled WGS sequence"/>
</dbReference>
<feature type="region of interest" description="Disordered" evidence="1">
    <location>
        <begin position="313"/>
        <end position="398"/>
    </location>
</feature>
<dbReference type="KEGG" id="lgi:LOTGIDRAFT_161325"/>
<dbReference type="InterPro" id="IPR037939">
    <property type="entry name" value="CRADD"/>
</dbReference>
<feature type="domain" description="CARD" evidence="2">
    <location>
        <begin position="23"/>
        <end position="82"/>
    </location>
</feature>
<feature type="compositionally biased region" description="Basic and acidic residues" evidence="1">
    <location>
        <begin position="329"/>
        <end position="353"/>
    </location>
</feature>
<dbReference type="InterPro" id="IPR011029">
    <property type="entry name" value="DEATH-like_dom_sf"/>
</dbReference>
<dbReference type="SUPFAM" id="SSF47986">
    <property type="entry name" value="DEATH domain"/>
    <property type="match status" value="3"/>
</dbReference>
<name>V4BYC4_LOTGI</name>
<dbReference type="EMBL" id="KB201847">
    <property type="protein sequence ID" value="ESO94129.1"/>
    <property type="molecule type" value="Genomic_DNA"/>
</dbReference>
<evidence type="ECO:0000259" key="2">
    <source>
        <dbReference type="PROSITE" id="PS50209"/>
    </source>
</evidence>
<feature type="domain" description="CARD" evidence="2">
    <location>
        <begin position="120"/>
        <end position="194"/>
    </location>
</feature>
<accession>V4BYC4</accession>
<feature type="compositionally biased region" description="Low complexity" evidence="1">
    <location>
        <begin position="212"/>
        <end position="238"/>
    </location>
</feature>
<protein>
    <recommendedName>
        <fullName evidence="2">CARD domain-containing protein</fullName>
    </recommendedName>
</protein>
<dbReference type="PANTHER" id="PTHR15034">
    <property type="entry name" value="DEATH DOMAIN-CONTAINING PROTEIN CRADD"/>
    <property type="match status" value="1"/>
</dbReference>
<dbReference type="OrthoDB" id="6137057at2759"/>
<dbReference type="GO" id="GO:0070513">
    <property type="term" value="F:death domain binding"/>
    <property type="evidence" value="ECO:0007669"/>
    <property type="project" value="InterPro"/>
</dbReference>
<organism evidence="3 4">
    <name type="scientific">Lottia gigantea</name>
    <name type="common">Giant owl limpet</name>
    <dbReference type="NCBI Taxonomy" id="225164"/>
    <lineage>
        <taxon>Eukaryota</taxon>
        <taxon>Metazoa</taxon>
        <taxon>Spiralia</taxon>
        <taxon>Lophotrochozoa</taxon>
        <taxon>Mollusca</taxon>
        <taxon>Gastropoda</taxon>
        <taxon>Patellogastropoda</taxon>
        <taxon>Lottioidea</taxon>
        <taxon>Lottiidae</taxon>
        <taxon>Lottia</taxon>
    </lineage>
</organism>
<sequence length="557" mass="63082">MAIVIPDGKHPGDIFIIQNENYLMNNIEARHYTSYLFVNGVFSEDEMDSVDDTVEFQERNRLLLKLLTEKGRDGFKVFKKALHKRGYLNTESIEHKMKVRKESAMGPKHIIIDRAWREFIDPKDETIILQNRAILVRKMEASRLTSYLATKQVIDGYDMTTIDTLPKTLANKELLRIVSGRGSTAFMWFVEALRVKGFGRLSTLLFGRPITSSTDFQADSSDSDDSLSSSSSSSPSSADKNDDKEVEDTQPQNKDDDDQPQKTHDGQSQAVGDFQSNKSNGDVQLHTIAEETEQPDNGETQCNSNSFIDEVQSPMDQDENQPDNSNPHTLEKEGDQDTAHQHKKQESDIREKSLQNGVANDANESSNQSKLIVKIKPQSRNSQRSGKSNKKKRSRTPRSPFKKIITRNIIREPIDYVLAEKLRCHFRELERSLDAESVAYKLVEIGIIDQLDVDTILALREPHQKVRELISLILWGGPDGFRLFLDALLETSQTLLHRVLTTQKKNSIKTNDSVIPSIIIDEVGKSRNVEDDGDSQPLPTTKPTGTTKQHKFRWATS</sequence>
<feature type="compositionally biased region" description="Polar residues" evidence="1">
    <location>
        <begin position="354"/>
        <end position="370"/>
    </location>
</feature>
<feature type="domain" description="CARD" evidence="2">
    <location>
        <begin position="414"/>
        <end position="503"/>
    </location>
</feature>
<keyword evidence="4" id="KW-1185">Reference proteome</keyword>
<feature type="region of interest" description="Disordered" evidence="1">
    <location>
        <begin position="212"/>
        <end position="280"/>
    </location>
</feature>
<dbReference type="HOGENOM" id="CLU_489436_0_0_1"/>